<reference evidence="1" key="2">
    <citation type="journal article" date="2015" name="Genome Biol. Evol.">
        <title>Complete Genome Sequence and Transcriptomic Analysis of the Novel Pathogen Elizabethkingia anophelis in Response to Oxidative Stress.</title>
        <authorList>
            <person name="Li Y."/>
            <person name="Liu Y."/>
            <person name="Chew S.C."/>
            <person name="Tay M."/>
            <person name="Salido M.M."/>
            <person name="Teo J."/>
            <person name="Lauro F.M."/>
            <person name="Givskov M."/>
            <person name="Yang L."/>
        </authorList>
    </citation>
    <scope>NUCLEOTIDE SEQUENCE</scope>
    <source>
        <strain evidence="1">NUHP1</strain>
    </source>
</reference>
<dbReference type="STRING" id="1338011.BD94_3758"/>
<dbReference type="KEGG" id="eao:BD94_3758"/>
<accession>A0A077EM16</accession>
<gene>
    <name evidence="1" type="ORF">BD94_3758</name>
</gene>
<organism evidence="1 2">
    <name type="scientific">Elizabethkingia anophelis NUHP1</name>
    <dbReference type="NCBI Taxonomy" id="1338011"/>
    <lineage>
        <taxon>Bacteria</taxon>
        <taxon>Pseudomonadati</taxon>
        <taxon>Bacteroidota</taxon>
        <taxon>Flavobacteriia</taxon>
        <taxon>Flavobacteriales</taxon>
        <taxon>Weeksellaceae</taxon>
        <taxon>Elizabethkingia</taxon>
    </lineage>
</organism>
<protein>
    <submittedName>
        <fullName evidence="1">Uncharacterized protein</fullName>
    </submittedName>
</protein>
<evidence type="ECO:0000313" key="1">
    <source>
        <dbReference type="EMBL" id="AIL47533.1"/>
    </source>
</evidence>
<dbReference type="AlphaFoldDB" id="A0A077EM16"/>
<dbReference type="Proteomes" id="UP000028933">
    <property type="component" value="Chromosome"/>
</dbReference>
<evidence type="ECO:0000313" key="2">
    <source>
        <dbReference type="Proteomes" id="UP000028933"/>
    </source>
</evidence>
<dbReference type="EMBL" id="CP007547">
    <property type="protein sequence ID" value="AIL47533.1"/>
    <property type="molecule type" value="Genomic_DNA"/>
</dbReference>
<proteinExistence type="predicted"/>
<dbReference type="HOGENOM" id="CLU_3167541_0_0_10"/>
<reference evidence="1" key="1">
    <citation type="journal article" date="2013" name="Lancet">
        <title>First case of E anophelis outbreak in an intensive-care unit.</title>
        <authorList>
            <person name="Teo J."/>
            <person name="Tan S.Y."/>
            <person name="Tay M."/>
            <person name="Ding Y."/>
            <person name="Kjelleberg S."/>
            <person name="Givskov M."/>
            <person name="Lin R.T."/>
            <person name="Yang L."/>
        </authorList>
    </citation>
    <scope>NUCLEOTIDE SEQUENCE [LARGE SCALE GENOMIC DNA]</scope>
    <source>
        <strain evidence="1">NUHP1</strain>
    </source>
</reference>
<name>A0A077EM16_9FLAO</name>
<sequence>MKTSTTEGKFQNIYSPNTVDKHVKRTPFVDKNVKFSCMNRSLVLYQN</sequence>